<keyword evidence="1" id="KW-1133">Transmembrane helix</keyword>
<evidence type="ECO:0000313" key="3">
    <source>
        <dbReference type="Proteomes" id="UP000031327"/>
    </source>
</evidence>
<feature type="transmembrane region" description="Helical" evidence="1">
    <location>
        <begin position="113"/>
        <end position="134"/>
    </location>
</feature>
<feature type="transmembrane region" description="Helical" evidence="1">
    <location>
        <begin position="85"/>
        <end position="107"/>
    </location>
</feature>
<keyword evidence="1" id="KW-0812">Transmembrane</keyword>
<dbReference type="OrthoDB" id="5457135at2"/>
<feature type="transmembrane region" description="Helical" evidence="1">
    <location>
        <begin position="51"/>
        <end position="73"/>
    </location>
</feature>
<evidence type="ECO:0000313" key="2">
    <source>
        <dbReference type="EMBL" id="KID56679.1"/>
    </source>
</evidence>
<gene>
    <name evidence="2" type="ORF">JF50_12210</name>
</gene>
<protein>
    <recommendedName>
        <fullName evidence="4">DUF3995 domain-containing protein</fullName>
    </recommendedName>
</protein>
<organism evidence="2 3">
    <name type="scientific">Pseudoalteromonas luteoviolacea</name>
    <dbReference type="NCBI Taxonomy" id="43657"/>
    <lineage>
        <taxon>Bacteria</taxon>
        <taxon>Pseudomonadati</taxon>
        <taxon>Pseudomonadota</taxon>
        <taxon>Gammaproteobacteria</taxon>
        <taxon>Alteromonadales</taxon>
        <taxon>Pseudoalteromonadaceae</taxon>
        <taxon>Pseudoalteromonas</taxon>
    </lineage>
</organism>
<dbReference type="RefSeq" id="WP_039609747.1">
    <property type="nucleotide sequence ID" value="NZ_JWIC01000006.1"/>
</dbReference>
<name>A0A0C1MI69_9GAMM</name>
<feature type="transmembrane region" description="Helical" evidence="1">
    <location>
        <begin position="7"/>
        <end position="31"/>
    </location>
</feature>
<sequence>MKNKYLLFAAYSSFLAAFLHLGCIIFGAPWYRFFGAGEHMAKMAEAGKLEPTLTTLVIASALSVWGIFALSGAGVVRRLPFLRTVIFMVALVFIGRGVAFPFIMPLFPENSFTFWLVSSLICLSIGMSYALGGWQLHKQQTNS</sequence>
<reference evidence="2 3" key="1">
    <citation type="submission" date="2014-12" db="EMBL/GenBank/DDBJ databases">
        <title>Draft Genome Sequence of Pseudoalteromonas luteoviolacea HI1.</title>
        <authorList>
            <person name="Asahina A.Y."/>
            <person name="Hadfield M.G."/>
        </authorList>
    </citation>
    <scope>NUCLEOTIDE SEQUENCE [LARGE SCALE GENOMIC DNA]</scope>
    <source>
        <strain evidence="2 3">HI1</strain>
    </source>
</reference>
<evidence type="ECO:0000256" key="1">
    <source>
        <dbReference type="SAM" id="Phobius"/>
    </source>
</evidence>
<dbReference type="AlphaFoldDB" id="A0A0C1MI69"/>
<dbReference type="EMBL" id="JWIC01000006">
    <property type="protein sequence ID" value="KID56679.1"/>
    <property type="molecule type" value="Genomic_DNA"/>
</dbReference>
<keyword evidence="1" id="KW-0472">Membrane</keyword>
<accession>A0A0C1MI69</accession>
<proteinExistence type="predicted"/>
<comment type="caution">
    <text evidence="2">The sequence shown here is derived from an EMBL/GenBank/DDBJ whole genome shotgun (WGS) entry which is preliminary data.</text>
</comment>
<evidence type="ECO:0008006" key="4">
    <source>
        <dbReference type="Google" id="ProtNLM"/>
    </source>
</evidence>
<dbReference type="Proteomes" id="UP000031327">
    <property type="component" value="Unassembled WGS sequence"/>
</dbReference>